<feature type="coiled-coil region" evidence="1">
    <location>
        <begin position="700"/>
        <end position="779"/>
    </location>
</feature>
<name>Q65WS6_ORYSJ</name>
<evidence type="ECO:0000313" key="3">
    <source>
        <dbReference type="EMBL" id="AAU44116.1"/>
    </source>
</evidence>
<feature type="compositionally biased region" description="Low complexity" evidence="2">
    <location>
        <begin position="112"/>
        <end position="121"/>
    </location>
</feature>
<feature type="region of interest" description="Disordered" evidence="2">
    <location>
        <begin position="413"/>
        <end position="492"/>
    </location>
</feature>
<feature type="compositionally biased region" description="Polar residues" evidence="2">
    <location>
        <begin position="535"/>
        <end position="548"/>
    </location>
</feature>
<evidence type="ECO:0000313" key="4">
    <source>
        <dbReference type="Proteomes" id="UP000000763"/>
    </source>
</evidence>
<feature type="compositionally biased region" description="Basic and acidic residues" evidence="2">
    <location>
        <begin position="237"/>
        <end position="257"/>
    </location>
</feature>
<keyword evidence="1" id="KW-0175">Coiled coil</keyword>
<dbReference type="Proteomes" id="UP000000763">
    <property type="component" value="Chromosome 5"/>
</dbReference>
<dbReference type="EMBL" id="AC137612">
    <property type="protein sequence ID" value="AAU44116.1"/>
    <property type="molecule type" value="Genomic_DNA"/>
</dbReference>
<feature type="compositionally biased region" description="Basic residues" evidence="2">
    <location>
        <begin position="416"/>
        <end position="433"/>
    </location>
</feature>
<dbReference type="AlphaFoldDB" id="Q65WS6"/>
<evidence type="ECO:0000256" key="2">
    <source>
        <dbReference type="SAM" id="MobiDB-lite"/>
    </source>
</evidence>
<feature type="region of interest" description="Disordered" evidence="2">
    <location>
        <begin position="20"/>
        <end position="192"/>
    </location>
</feature>
<protein>
    <submittedName>
        <fullName evidence="3">Uncharacterized protein</fullName>
    </submittedName>
</protein>
<accession>Q65WS6</accession>
<feature type="compositionally biased region" description="Gly residues" evidence="2">
    <location>
        <begin position="122"/>
        <end position="135"/>
    </location>
</feature>
<feature type="region of interest" description="Disordered" evidence="2">
    <location>
        <begin position="535"/>
        <end position="554"/>
    </location>
</feature>
<reference evidence="4" key="2">
    <citation type="journal article" date="2008" name="Nucleic Acids Res.">
        <title>The rice annotation project database (RAP-DB): 2008 update.</title>
        <authorList>
            <consortium name="The rice annotation project (RAP)"/>
        </authorList>
    </citation>
    <scope>GENOME REANNOTATION</scope>
    <source>
        <strain evidence="4">cv. Nipponbare</strain>
    </source>
</reference>
<gene>
    <name evidence="3" type="ORF">OSJNBa0022B03.4</name>
</gene>
<sequence length="928" mass="98069">MSRPEITQRAFLKCVHYSLSQEASHRQEYRPNPTYGRNPRDSRGEGARVPGPREWGPHGSLTVHGGPGAPGLAPAGAVGPTRQPHPRARAADGRAPRGGHSAAGAEEGGGAARVDGVDGVPAVGGPGEGVDGVDGGAAMPEEAAPRWEAVRGDDGGGPELGGDGGERERRRELDSGGETVRQGAETGEGGAGRAAGFAAAAALGLGGGGGSGGRSGMTGGPHASARVAGGPARQRRARGEGGRMGHGERRERGREMERWAGPAQGREGGLFRVELPQLSPSALVRIAIFDWACRTFGFEPNAELFGAIFFATVNSKTVITPAGTKKTVFGSVNFNVRPERSDLWLVNAAMSKWDRHWMARWFYHTIPFKAGSESAKSLRCRRRAITPNRRPNIAVNGAMEARFVLLRKANDEAGPSRKRMRGQVKLAPKKRRVPASSDSDADDEDDAEECDGEEEGEEEEEVEAVADKAAGYTPTPSPGNNETGVESNSSPLRRKDLEGAKALVAFSSGAAAKGGPIKKVAKTKGLVDVARVFSDNESSDGTPTSPTGRSLDLSAAPIPPIGAAGVDGSTAAGASASAIVTAAAKVFGNPPHQPVASPLMEAKGKRAVAETSALEYSLSVPRFAPGDFETRADLLPFVEGVSNLVLPASAPSMFTELNEFDEGSSRLTAQRSEPCELDLMGSKAVFGPKDDELGHKNLETEALANSLKEAKAENKRLQSELEKGKEARAEVDRLKAELEKEKAHTAVLIDYYNLTEPKMEALRQEVHKAEASAAEESRRFSREMGKTTESSRTACQTLRLTLTDMGTKVRGVPSEDASAFDFSEWTQQAGGSVSDCATAYGDCCARQFGCEHIAEFPKYAKGDWEISAQDISPALRAWRKQFWQKDGRSAAKARLLAQLAKAEAADLCEDEGMAAGGGGGDARDHPEV</sequence>
<feature type="compositionally biased region" description="Acidic residues" evidence="2">
    <location>
        <begin position="439"/>
        <end position="464"/>
    </location>
</feature>
<feature type="compositionally biased region" description="Polar residues" evidence="2">
    <location>
        <begin position="478"/>
        <end position="491"/>
    </location>
</feature>
<evidence type="ECO:0000256" key="1">
    <source>
        <dbReference type="SAM" id="Coils"/>
    </source>
</evidence>
<feature type="compositionally biased region" description="Low complexity" evidence="2">
    <location>
        <begin position="70"/>
        <end position="80"/>
    </location>
</feature>
<feature type="compositionally biased region" description="Gly residues" evidence="2">
    <location>
        <begin position="209"/>
        <end position="219"/>
    </location>
</feature>
<organism evidence="3 4">
    <name type="scientific">Oryza sativa subsp. japonica</name>
    <name type="common">Rice</name>
    <dbReference type="NCBI Taxonomy" id="39947"/>
    <lineage>
        <taxon>Eukaryota</taxon>
        <taxon>Viridiplantae</taxon>
        <taxon>Streptophyta</taxon>
        <taxon>Embryophyta</taxon>
        <taxon>Tracheophyta</taxon>
        <taxon>Spermatophyta</taxon>
        <taxon>Magnoliopsida</taxon>
        <taxon>Liliopsida</taxon>
        <taxon>Poales</taxon>
        <taxon>Poaceae</taxon>
        <taxon>BOP clade</taxon>
        <taxon>Oryzoideae</taxon>
        <taxon>Oryzeae</taxon>
        <taxon>Oryzinae</taxon>
        <taxon>Oryza</taxon>
        <taxon>Oryza sativa</taxon>
    </lineage>
</organism>
<feature type="region of interest" description="Disordered" evidence="2">
    <location>
        <begin position="209"/>
        <end position="257"/>
    </location>
</feature>
<feature type="compositionally biased region" description="Basic and acidic residues" evidence="2">
    <location>
        <begin position="164"/>
        <end position="174"/>
    </location>
</feature>
<reference evidence="4" key="1">
    <citation type="journal article" date="2005" name="Nature">
        <title>The map-based sequence of the rice genome.</title>
        <authorList>
            <consortium name="International rice genome sequencing project (IRGSP)"/>
            <person name="Matsumoto T."/>
            <person name="Wu J."/>
            <person name="Kanamori H."/>
            <person name="Katayose Y."/>
            <person name="Fujisawa M."/>
            <person name="Namiki N."/>
            <person name="Mizuno H."/>
            <person name="Yamamoto K."/>
            <person name="Antonio B.A."/>
            <person name="Baba T."/>
            <person name="Sakata K."/>
            <person name="Nagamura Y."/>
            <person name="Aoki H."/>
            <person name="Arikawa K."/>
            <person name="Arita K."/>
            <person name="Bito T."/>
            <person name="Chiden Y."/>
            <person name="Fujitsuka N."/>
            <person name="Fukunaka R."/>
            <person name="Hamada M."/>
            <person name="Harada C."/>
            <person name="Hayashi A."/>
            <person name="Hijishita S."/>
            <person name="Honda M."/>
            <person name="Hosokawa S."/>
            <person name="Ichikawa Y."/>
            <person name="Idonuma A."/>
            <person name="Iijima M."/>
            <person name="Ikeda M."/>
            <person name="Ikeno M."/>
            <person name="Ito K."/>
            <person name="Ito S."/>
            <person name="Ito T."/>
            <person name="Ito Y."/>
            <person name="Ito Y."/>
            <person name="Iwabuchi A."/>
            <person name="Kamiya K."/>
            <person name="Karasawa W."/>
            <person name="Kurita K."/>
            <person name="Katagiri S."/>
            <person name="Kikuta A."/>
            <person name="Kobayashi H."/>
            <person name="Kobayashi N."/>
            <person name="Machita K."/>
            <person name="Maehara T."/>
            <person name="Masukawa M."/>
            <person name="Mizubayashi T."/>
            <person name="Mukai Y."/>
            <person name="Nagasaki H."/>
            <person name="Nagata Y."/>
            <person name="Naito S."/>
            <person name="Nakashima M."/>
            <person name="Nakama Y."/>
            <person name="Nakamichi Y."/>
            <person name="Nakamura M."/>
            <person name="Meguro A."/>
            <person name="Negishi M."/>
            <person name="Ohta I."/>
            <person name="Ohta T."/>
            <person name="Okamoto M."/>
            <person name="Ono N."/>
            <person name="Saji S."/>
            <person name="Sakaguchi M."/>
            <person name="Sakai K."/>
            <person name="Shibata M."/>
            <person name="Shimokawa T."/>
            <person name="Song J."/>
            <person name="Takazaki Y."/>
            <person name="Terasawa K."/>
            <person name="Tsugane M."/>
            <person name="Tsuji K."/>
            <person name="Ueda S."/>
            <person name="Waki K."/>
            <person name="Yamagata H."/>
            <person name="Yamamoto M."/>
            <person name="Yamamoto S."/>
            <person name="Yamane H."/>
            <person name="Yoshiki S."/>
            <person name="Yoshihara R."/>
            <person name="Yukawa K."/>
            <person name="Zhong H."/>
            <person name="Yano M."/>
            <person name="Yuan Q."/>
            <person name="Ouyang S."/>
            <person name="Liu J."/>
            <person name="Jones K.M."/>
            <person name="Gansberger K."/>
            <person name="Moffat K."/>
            <person name="Hill J."/>
            <person name="Bera J."/>
            <person name="Fadrosh D."/>
            <person name="Jin S."/>
            <person name="Johri S."/>
            <person name="Kim M."/>
            <person name="Overton L."/>
            <person name="Reardon M."/>
            <person name="Tsitrin T."/>
            <person name="Vuong H."/>
            <person name="Weaver B."/>
            <person name="Ciecko A."/>
            <person name="Tallon L."/>
            <person name="Jackson J."/>
            <person name="Pai G."/>
            <person name="Aken S.V."/>
            <person name="Utterback T."/>
            <person name="Reidmuller S."/>
            <person name="Feldblyum T."/>
            <person name="Hsiao J."/>
            <person name="Zismann V."/>
            <person name="Iobst S."/>
            <person name="de Vazeille A.R."/>
            <person name="Buell C.R."/>
            <person name="Ying K."/>
            <person name="Li Y."/>
            <person name="Lu T."/>
            <person name="Huang Y."/>
            <person name="Zhao Q."/>
            <person name="Feng Q."/>
            <person name="Zhang L."/>
            <person name="Zhu J."/>
            <person name="Weng Q."/>
            <person name="Mu J."/>
            <person name="Lu Y."/>
            <person name="Fan D."/>
            <person name="Liu Y."/>
            <person name="Guan J."/>
            <person name="Zhang Y."/>
            <person name="Yu S."/>
            <person name="Liu X."/>
            <person name="Zhang Y."/>
            <person name="Hong G."/>
            <person name="Han B."/>
            <person name="Choisne N."/>
            <person name="Demange N."/>
            <person name="Orjeda G."/>
            <person name="Samain S."/>
            <person name="Cattolico L."/>
            <person name="Pelletier E."/>
            <person name="Couloux A."/>
            <person name="Segurens B."/>
            <person name="Wincker P."/>
            <person name="D'Hont A."/>
            <person name="Scarpelli C."/>
            <person name="Weissenbach J."/>
            <person name="Salanoubat M."/>
            <person name="Quetier F."/>
            <person name="Yu Y."/>
            <person name="Kim H.R."/>
            <person name="Rambo T."/>
            <person name="Currie J."/>
            <person name="Collura K."/>
            <person name="Luo M."/>
            <person name="Yang T."/>
            <person name="Ammiraju J.S.S."/>
            <person name="Engler F."/>
            <person name="Soderlund C."/>
            <person name="Wing R.A."/>
            <person name="Palmer L.E."/>
            <person name="de la Bastide M."/>
            <person name="Spiegel L."/>
            <person name="Nascimento L."/>
            <person name="Zutavern T."/>
            <person name="O'Shaughnessy A."/>
            <person name="Dike S."/>
            <person name="Dedhia N."/>
            <person name="Preston R."/>
            <person name="Balija V."/>
            <person name="McCombie W.R."/>
            <person name="Chow T."/>
            <person name="Chen H."/>
            <person name="Chung M."/>
            <person name="Chen C."/>
            <person name="Shaw J."/>
            <person name="Wu H."/>
            <person name="Hsiao K."/>
            <person name="Chao Y."/>
            <person name="Chu M."/>
            <person name="Cheng C."/>
            <person name="Hour A."/>
            <person name="Lee P."/>
            <person name="Lin S."/>
            <person name="Lin Y."/>
            <person name="Liou J."/>
            <person name="Liu S."/>
            <person name="Hsing Y."/>
            <person name="Raghuvanshi S."/>
            <person name="Mohanty A."/>
            <person name="Bharti A.K."/>
            <person name="Gaur A."/>
            <person name="Gupta V."/>
            <person name="Kumar D."/>
            <person name="Ravi V."/>
            <person name="Vij S."/>
            <person name="Kapur A."/>
            <person name="Khurana P."/>
            <person name="Khurana P."/>
            <person name="Khurana J.P."/>
            <person name="Tyagi A.K."/>
            <person name="Gaikwad K."/>
            <person name="Singh A."/>
            <person name="Dalal V."/>
            <person name="Srivastava S."/>
            <person name="Dixit A."/>
            <person name="Pal A.K."/>
            <person name="Ghazi I.A."/>
            <person name="Yadav M."/>
            <person name="Pandit A."/>
            <person name="Bhargava A."/>
            <person name="Sureshbabu K."/>
            <person name="Batra K."/>
            <person name="Sharma T.R."/>
            <person name="Mohapatra T."/>
            <person name="Singh N.K."/>
            <person name="Messing J."/>
            <person name="Nelson A.B."/>
            <person name="Fuks G."/>
            <person name="Kavchok S."/>
            <person name="Keizer G."/>
            <person name="Linton E."/>
            <person name="Llaca V."/>
            <person name="Song R."/>
            <person name="Tanyolac B."/>
            <person name="Young S."/>
            <person name="Ho-Il K."/>
            <person name="Hahn J.H."/>
            <person name="Sangsakoo G."/>
            <person name="Vanavichit A."/>
            <person name="de Mattos Luiz.A.T."/>
            <person name="Zimmer P.D."/>
            <person name="Malone G."/>
            <person name="Dellagostin O."/>
            <person name="de Oliveira A.C."/>
            <person name="Bevan M."/>
            <person name="Bancroft I."/>
            <person name="Minx P."/>
            <person name="Cordum H."/>
            <person name="Wilson R."/>
            <person name="Cheng Z."/>
            <person name="Jin W."/>
            <person name="Jiang J."/>
            <person name="Leong S.A."/>
            <person name="Iwama H."/>
            <person name="Gojobori T."/>
            <person name="Itoh T."/>
            <person name="Niimura Y."/>
            <person name="Fujii Y."/>
            <person name="Habara T."/>
            <person name="Sakai H."/>
            <person name="Sato Y."/>
            <person name="Wilson G."/>
            <person name="Kumar K."/>
            <person name="McCouch S."/>
            <person name="Juretic N."/>
            <person name="Hoen D."/>
            <person name="Wright S."/>
            <person name="Bruskiewich R."/>
            <person name="Bureau T."/>
            <person name="Miyao A."/>
            <person name="Hirochika H."/>
            <person name="Nishikawa T."/>
            <person name="Kadowaki K."/>
            <person name="Sugiura M."/>
            <person name="Burr B."/>
            <person name="Sasaki T."/>
        </authorList>
    </citation>
    <scope>NUCLEOTIDE SEQUENCE [LARGE SCALE GENOMIC DNA]</scope>
    <source>
        <strain evidence="4">cv. Nipponbare</strain>
    </source>
</reference>
<feature type="compositionally biased region" description="Basic and acidic residues" evidence="2">
    <location>
        <begin position="143"/>
        <end position="154"/>
    </location>
</feature>
<proteinExistence type="predicted"/>